<dbReference type="Proteomes" id="UP000266841">
    <property type="component" value="Unassembled WGS sequence"/>
</dbReference>
<name>K0SKU4_THAOC</name>
<evidence type="ECO:0000313" key="2">
    <source>
        <dbReference type="Proteomes" id="UP000266841"/>
    </source>
</evidence>
<gene>
    <name evidence="1" type="ORF">THAOC_17905</name>
</gene>
<feature type="non-terminal residue" evidence="1">
    <location>
        <position position="282"/>
    </location>
</feature>
<protein>
    <submittedName>
        <fullName evidence="1">Uncharacterized protein</fullName>
    </submittedName>
</protein>
<reference evidence="1 2" key="1">
    <citation type="journal article" date="2012" name="Genome Biol.">
        <title>Genome and low-iron response of an oceanic diatom adapted to chronic iron limitation.</title>
        <authorList>
            <person name="Lommer M."/>
            <person name="Specht M."/>
            <person name="Roy A.S."/>
            <person name="Kraemer L."/>
            <person name="Andreson R."/>
            <person name="Gutowska M.A."/>
            <person name="Wolf J."/>
            <person name="Bergner S.V."/>
            <person name="Schilhabel M.B."/>
            <person name="Klostermeier U.C."/>
            <person name="Beiko R.G."/>
            <person name="Rosenstiel P."/>
            <person name="Hippler M."/>
            <person name="Laroche J."/>
        </authorList>
    </citation>
    <scope>NUCLEOTIDE SEQUENCE [LARGE SCALE GENOMIC DNA]</scope>
    <source>
        <strain evidence="1 2">CCMP1005</strain>
    </source>
</reference>
<comment type="caution">
    <text evidence="1">The sequence shown here is derived from an EMBL/GenBank/DDBJ whole genome shotgun (WGS) entry which is preliminary data.</text>
</comment>
<keyword evidence="2" id="KW-1185">Reference proteome</keyword>
<organism evidence="1 2">
    <name type="scientific">Thalassiosira oceanica</name>
    <name type="common">Marine diatom</name>
    <dbReference type="NCBI Taxonomy" id="159749"/>
    <lineage>
        <taxon>Eukaryota</taxon>
        <taxon>Sar</taxon>
        <taxon>Stramenopiles</taxon>
        <taxon>Ochrophyta</taxon>
        <taxon>Bacillariophyta</taxon>
        <taxon>Coscinodiscophyceae</taxon>
        <taxon>Thalassiosirophycidae</taxon>
        <taxon>Thalassiosirales</taxon>
        <taxon>Thalassiosiraceae</taxon>
        <taxon>Thalassiosira</taxon>
    </lineage>
</organism>
<dbReference type="AlphaFoldDB" id="K0SKU4"/>
<proteinExistence type="predicted"/>
<accession>K0SKU4</accession>
<evidence type="ECO:0000313" key="1">
    <source>
        <dbReference type="EMBL" id="EJK61581.1"/>
    </source>
</evidence>
<sequence>MLNFVPRPRFWFLPVYVVAGRTFTYNITSLAKKLEAYRLLWMPSGTTIASCGCQRPIKSSRNQIASLDEAATRNHAAAAFGDGRGNSLAGLAGQYQYHVEYGVMELTMKSYLSKNFGIGILTGGLQKNDDPCLGNADHKGDGTFPYKSTQLFVCRACKPKDRDKCGLNIKATLVNRKKDNKGPYLKVVEFVLPSNSIHQFRVDADMEASSAVVRGRAPEATFSAADACSGGAIQPLSGAKDRFAQVRSISGAISGRFSTRPPGAISGAKTVGPALLRRFTYD</sequence>
<dbReference type="EMBL" id="AGNL01019787">
    <property type="protein sequence ID" value="EJK61581.1"/>
    <property type="molecule type" value="Genomic_DNA"/>
</dbReference>